<dbReference type="RefSeq" id="WP_046336002.1">
    <property type="nucleotide sequence ID" value="NZ_CAWMEF010000001.1"/>
</dbReference>
<dbReference type="Proteomes" id="UP000032930">
    <property type="component" value="Chromosome"/>
</dbReference>
<dbReference type="EMBL" id="FO818637">
    <property type="protein sequence ID" value="CDM88228.1"/>
    <property type="molecule type" value="Genomic_DNA"/>
</dbReference>
<sequence>MKNKLEDLNNHLFAQLERLSDENILNEQLEKEFRRAKSISDIAIQIVNNGKLALDVKKAIGNQDVDSLPKFLGG</sequence>
<evidence type="ECO:0000313" key="2">
    <source>
        <dbReference type="Proteomes" id="UP000032930"/>
    </source>
</evidence>
<organism evidence="1 2">
    <name type="scientific">Xenorhabdus bovienii</name>
    <name type="common">Xenorhabdus nematophila subsp. bovienii</name>
    <dbReference type="NCBI Taxonomy" id="40576"/>
    <lineage>
        <taxon>Bacteria</taxon>
        <taxon>Pseudomonadati</taxon>
        <taxon>Pseudomonadota</taxon>
        <taxon>Gammaproteobacteria</taxon>
        <taxon>Enterobacterales</taxon>
        <taxon>Morganellaceae</taxon>
        <taxon>Xenorhabdus</taxon>
    </lineage>
</organism>
<gene>
    <name evidence="1" type="ORF">XBW1_0871</name>
</gene>
<dbReference type="KEGG" id="xbv:XBW1_0871"/>
<dbReference type="AlphaFoldDB" id="A0A0B6X693"/>
<evidence type="ECO:0000313" key="1">
    <source>
        <dbReference type="EMBL" id="CDM88228.1"/>
    </source>
</evidence>
<accession>A0A0B6X693</accession>
<reference evidence="1 2" key="1">
    <citation type="submission" date="2014-02" db="EMBL/GenBank/DDBJ databases">
        <authorList>
            <person name="Genoscope - CEA"/>
        </authorList>
    </citation>
    <scope>NUCLEOTIDE SEQUENCE [LARGE SCALE GENOMIC DNA]</scope>
    <source>
        <strain evidence="1 2">CS03</strain>
    </source>
</reference>
<proteinExistence type="predicted"/>
<protein>
    <submittedName>
        <fullName evidence="1">Putative phage protein</fullName>
    </submittedName>
</protein>
<name>A0A0B6X693_XENBV</name>